<name>A0ACB7PK41_9PEZI</name>
<evidence type="ECO:0000313" key="1">
    <source>
        <dbReference type="EMBL" id="KAH6649446.1"/>
    </source>
</evidence>
<accession>A0ACB7PK41</accession>
<proteinExistence type="predicted"/>
<reference evidence="1 2" key="1">
    <citation type="journal article" date="2021" name="Nat. Commun.">
        <title>Genetic determinants of endophytism in the Arabidopsis root mycobiome.</title>
        <authorList>
            <person name="Mesny F."/>
            <person name="Miyauchi S."/>
            <person name="Thiergart T."/>
            <person name="Pickel B."/>
            <person name="Atanasova L."/>
            <person name="Karlsson M."/>
            <person name="Huettel B."/>
            <person name="Barry K.W."/>
            <person name="Haridas S."/>
            <person name="Chen C."/>
            <person name="Bauer D."/>
            <person name="Andreopoulos W."/>
            <person name="Pangilinan J."/>
            <person name="LaButti K."/>
            <person name="Riley R."/>
            <person name="Lipzen A."/>
            <person name="Clum A."/>
            <person name="Drula E."/>
            <person name="Henrissat B."/>
            <person name="Kohler A."/>
            <person name="Grigoriev I.V."/>
            <person name="Martin F.M."/>
            <person name="Hacquard S."/>
        </authorList>
    </citation>
    <scope>NUCLEOTIDE SEQUENCE [LARGE SCALE GENOMIC DNA]</scope>
    <source>
        <strain evidence="1 2">MPI-SDFR-AT-0079</strain>
    </source>
</reference>
<organism evidence="1 2">
    <name type="scientific">Chaetomium tenue</name>
    <dbReference type="NCBI Taxonomy" id="1854479"/>
    <lineage>
        <taxon>Eukaryota</taxon>
        <taxon>Fungi</taxon>
        <taxon>Dikarya</taxon>
        <taxon>Ascomycota</taxon>
        <taxon>Pezizomycotina</taxon>
        <taxon>Sordariomycetes</taxon>
        <taxon>Sordariomycetidae</taxon>
        <taxon>Sordariales</taxon>
        <taxon>Chaetomiaceae</taxon>
        <taxon>Chaetomium</taxon>
    </lineage>
</organism>
<dbReference type="EMBL" id="JAGIZQ010000001">
    <property type="protein sequence ID" value="KAH6649446.1"/>
    <property type="molecule type" value="Genomic_DNA"/>
</dbReference>
<gene>
    <name evidence="1" type="ORF">F5144DRAFT_500593</name>
</gene>
<evidence type="ECO:0000313" key="2">
    <source>
        <dbReference type="Proteomes" id="UP000724584"/>
    </source>
</evidence>
<comment type="caution">
    <text evidence="1">The sequence shown here is derived from an EMBL/GenBank/DDBJ whole genome shotgun (WGS) entry which is preliminary data.</text>
</comment>
<keyword evidence="2" id="KW-1185">Reference proteome</keyword>
<protein>
    <submittedName>
        <fullName evidence="1">Uncharacterized protein</fullName>
    </submittedName>
</protein>
<dbReference type="Proteomes" id="UP000724584">
    <property type="component" value="Unassembled WGS sequence"/>
</dbReference>
<sequence>MAKHPCHSGSGDIGALHNRCQAIARMESSFSVFGSRCGDVTQPSRAAGRLGWNGLINAKTYLDLAPEVNLIIIDQGTSFGGVWGADKIYPSLYAQIKFGQFEYSFYPMRREGITNDGYISGETIHRYLTDFAHDFHLAERTRFNTSVTNVTRLPNGRGWRLDVEGEGNKVVECAKLIYASGATSHAVIPKWPKSNFDAPIIHSQETGTHLGALAKVKRVTVLGGAKSAFDTVFFLLDAGKKVDWVIRPDESGSGPVALMPPTIFGIVNSMDVIATRFMATIGASIMATEGPGYRFFHQTSVGRMLGRQFWKLVNSIAERHSGYSRTPNAEKLRPLPHGNGIFWANAGLGAASVPNFWKVFHAGDCTVHRTGIKSFIDNKVHLDNGTQVETDYVVLCTGFDKSYHTFSPELQRTFGLTTDLDPADKERWAKAEARAEEAVDRKLPTLRNPPLSSGQVESSAHREAGSNHGPSRHYRRLIVPGMAAEGDRTIVFPGFIHSIYTPMVSEVQALWGTAFLLGLLDPPGQAEMEREVAEWNVWARKRYPAQGRKHAYAIFDFLSYIDTLLKDLGINTRRKQNVLAHLFLPTYPRDFHNLLEEFKEAQERTKLQQSGMALEAAPGKTSASGSLVLPVVIFLVIAVPLATWLRSGTY</sequence>